<dbReference type="Pfam" id="PF01476">
    <property type="entry name" value="LysM"/>
    <property type="match status" value="1"/>
</dbReference>
<feature type="region of interest" description="Disordered" evidence="1">
    <location>
        <begin position="601"/>
        <end position="621"/>
    </location>
</feature>
<evidence type="ECO:0000313" key="4">
    <source>
        <dbReference type="Proteomes" id="UP000699462"/>
    </source>
</evidence>
<protein>
    <recommendedName>
        <fullName evidence="2">LysM domain-containing protein</fullName>
    </recommendedName>
</protein>
<organism evidence="3 4">
    <name type="scientific">Paragonimus westermani</name>
    <dbReference type="NCBI Taxonomy" id="34504"/>
    <lineage>
        <taxon>Eukaryota</taxon>
        <taxon>Metazoa</taxon>
        <taxon>Spiralia</taxon>
        <taxon>Lophotrochozoa</taxon>
        <taxon>Platyhelminthes</taxon>
        <taxon>Trematoda</taxon>
        <taxon>Digenea</taxon>
        <taxon>Plagiorchiida</taxon>
        <taxon>Troglotremata</taxon>
        <taxon>Troglotrematidae</taxon>
        <taxon>Paragonimus</taxon>
    </lineage>
</organism>
<accession>A0A8T0DFI2</accession>
<dbReference type="Proteomes" id="UP000699462">
    <property type="component" value="Unassembled WGS sequence"/>
</dbReference>
<name>A0A8T0DFI2_9TREM</name>
<evidence type="ECO:0000256" key="1">
    <source>
        <dbReference type="SAM" id="MobiDB-lite"/>
    </source>
</evidence>
<dbReference type="OrthoDB" id="26679at2759"/>
<dbReference type="SMART" id="SM00257">
    <property type="entry name" value="LysM"/>
    <property type="match status" value="1"/>
</dbReference>
<dbReference type="InterPro" id="IPR018392">
    <property type="entry name" value="LysM"/>
</dbReference>
<feature type="domain" description="LysM" evidence="2">
    <location>
        <begin position="133"/>
        <end position="176"/>
    </location>
</feature>
<feature type="compositionally biased region" description="Polar residues" evidence="1">
    <location>
        <begin position="382"/>
        <end position="395"/>
    </location>
</feature>
<evidence type="ECO:0000313" key="3">
    <source>
        <dbReference type="EMBL" id="KAF8565684.1"/>
    </source>
</evidence>
<feature type="compositionally biased region" description="Low complexity" evidence="1">
    <location>
        <begin position="34"/>
        <end position="48"/>
    </location>
</feature>
<feature type="region of interest" description="Disordered" evidence="1">
    <location>
        <begin position="1"/>
        <end position="108"/>
    </location>
</feature>
<dbReference type="EMBL" id="JTDF01006305">
    <property type="protein sequence ID" value="KAF8565684.1"/>
    <property type="molecule type" value="Genomic_DNA"/>
</dbReference>
<dbReference type="PROSITE" id="PS51782">
    <property type="entry name" value="LYSM"/>
    <property type="match status" value="1"/>
</dbReference>
<keyword evidence="4" id="KW-1185">Reference proteome</keyword>
<proteinExistence type="predicted"/>
<reference evidence="3 4" key="1">
    <citation type="submission" date="2019-07" db="EMBL/GenBank/DDBJ databases">
        <title>Annotation for the trematode Paragonimus westermani.</title>
        <authorList>
            <person name="Choi Y.-J."/>
        </authorList>
    </citation>
    <scope>NUCLEOTIDE SEQUENCE [LARGE SCALE GENOMIC DNA]</scope>
    <source>
        <strain evidence="3">180907_Pwestermani</strain>
    </source>
</reference>
<dbReference type="CDD" id="cd00118">
    <property type="entry name" value="LysM"/>
    <property type="match status" value="1"/>
</dbReference>
<dbReference type="InterPro" id="IPR036779">
    <property type="entry name" value="LysM_dom_sf"/>
</dbReference>
<dbReference type="Gene3D" id="3.10.350.10">
    <property type="entry name" value="LysM domain"/>
    <property type="match status" value="1"/>
</dbReference>
<feature type="region of interest" description="Disordered" evidence="1">
    <location>
        <begin position="371"/>
        <end position="399"/>
    </location>
</feature>
<comment type="caution">
    <text evidence="3">The sequence shown here is derived from an EMBL/GenBank/DDBJ whole genome shotgun (WGS) entry which is preliminary data.</text>
</comment>
<feature type="compositionally biased region" description="Basic and acidic residues" evidence="1">
    <location>
        <begin position="49"/>
        <end position="98"/>
    </location>
</feature>
<evidence type="ECO:0000259" key="2">
    <source>
        <dbReference type="PROSITE" id="PS51782"/>
    </source>
</evidence>
<dbReference type="SUPFAM" id="SSF54106">
    <property type="entry name" value="LysM domain"/>
    <property type="match status" value="1"/>
</dbReference>
<sequence length="782" mass="86871">MKLGGTDDILNRSKSLYDGTKHSTRFSNIKSKLKTVSSSIASSSPFSKSHVEKHASPCVDGEKTGIAEMAETKNSKKKSKDSAVTRREDQTDGVESARRKQKTRRKAGCTRLEGSALLSAPTKSLVVKPQCIMEYEVQPGDTLSSVAVRYQSTPSELYQVNRLFCRSLFPGQIIKVPKAIVCEVQRKPVLGFSESSAVAHESGGVTYPDAVCCNSNRVVAHITKENSSLKELLFYPLVPDSSILHAVQHEHPSEDELTSSTSTHISVTTEDTKWLSSSASAVELEGHVDEENDPMAARYMKFPSDYVTDLRSMIPGSLLVTTDSLLFIPMQTEADSLKQFHLLLPLSQLRSVAVYRDHSVMYFTKRDKQSRCSRSRRATGSHAHSMSRSPLTSERSLALCSNDGPEPSLDIPCSTSLSPQVTKHSSGDMTPPSVVCFLSNLDRDSCSFHLDDRPSESLQHNNPLMSSHGQNITEPVEYLCVLANTGGTTQKRHANWFTLLSNEYWFRIPEEKSYALFDFLQSCEFQESTSSLDTNEINQTSPTGIHGWRSSPACMFQTGDANIQQVGSFVVVTNSFDWVLPRIGSVDERSKALMKIKQQRKHRAQSVRENTRTSGSNSSIVASAQSTGSLDEDILLETIPPAEAPVLSSAPSLEEEKTALQILKQESVRWEWLRRSVRQAWHHFTHWLVHSNELGLEQAEARKRQFILDNLKLAVPELLPLPPSTSTSHILDPHKVRQVSVLLRSIVLLLDTSLPSSSLAGYLTDFAYRNIDSVNLREMTSL</sequence>
<gene>
    <name evidence="3" type="ORF">P879_07336</name>
</gene>
<feature type="compositionally biased region" description="Polar residues" evidence="1">
    <location>
        <begin position="612"/>
        <end position="621"/>
    </location>
</feature>
<feature type="compositionally biased region" description="Basic residues" evidence="1">
    <location>
        <begin position="99"/>
        <end position="108"/>
    </location>
</feature>
<dbReference type="AlphaFoldDB" id="A0A8T0DFI2"/>